<organism evidence="1 2">
    <name type="scientific">Phomopsis amygdali</name>
    <name type="common">Fusicoccum amygdali</name>
    <dbReference type="NCBI Taxonomy" id="1214568"/>
    <lineage>
        <taxon>Eukaryota</taxon>
        <taxon>Fungi</taxon>
        <taxon>Dikarya</taxon>
        <taxon>Ascomycota</taxon>
        <taxon>Pezizomycotina</taxon>
        <taxon>Sordariomycetes</taxon>
        <taxon>Sordariomycetidae</taxon>
        <taxon>Diaporthales</taxon>
        <taxon>Diaporthaceae</taxon>
        <taxon>Diaporthe</taxon>
    </lineage>
</organism>
<keyword evidence="2" id="KW-1185">Reference proteome</keyword>
<dbReference type="AlphaFoldDB" id="A0AAD9S2E5"/>
<dbReference type="EMBL" id="JAUJFL010000009">
    <property type="protein sequence ID" value="KAK2597532.1"/>
    <property type="molecule type" value="Genomic_DNA"/>
</dbReference>
<sequence length="145" mass="15432">MGPVGLVLVFSTSIDFRSVGEQLLSVEYQTGHPLKIATCIFGKLAARIARASVAIGGVRAFTGTSTARLVVLSLSGNLSQGGEATKTRQCRSSGGMRVLCRVCNWSWGGVARGWEMQVAAGRGLRDQQLSPEEGGREEGWDMCVL</sequence>
<accession>A0AAD9S2E5</accession>
<evidence type="ECO:0000313" key="2">
    <source>
        <dbReference type="Proteomes" id="UP001265746"/>
    </source>
</evidence>
<dbReference type="Proteomes" id="UP001265746">
    <property type="component" value="Unassembled WGS sequence"/>
</dbReference>
<protein>
    <submittedName>
        <fullName evidence="1">Uncharacterized protein</fullName>
    </submittedName>
</protein>
<name>A0AAD9S2E5_PHOAM</name>
<proteinExistence type="predicted"/>
<evidence type="ECO:0000313" key="1">
    <source>
        <dbReference type="EMBL" id="KAK2597532.1"/>
    </source>
</evidence>
<comment type="caution">
    <text evidence="1">The sequence shown here is derived from an EMBL/GenBank/DDBJ whole genome shotgun (WGS) entry which is preliminary data.</text>
</comment>
<gene>
    <name evidence="1" type="ORF">N8I77_012313</name>
</gene>
<reference evidence="1" key="1">
    <citation type="submission" date="2023-06" db="EMBL/GenBank/DDBJ databases">
        <authorList>
            <person name="Noh H."/>
        </authorList>
    </citation>
    <scope>NUCLEOTIDE SEQUENCE</scope>
    <source>
        <strain evidence="1">DUCC20226</strain>
    </source>
</reference>